<protein>
    <submittedName>
        <fullName evidence="6">Uncharacterized protein</fullName>
    </submittedName>
</protein>
<comment type="caution">
    <text evidence="6">The sequence shown here is derived from an EMBL/GenBank/DDBJ whole genome shotgun (WGS) entry which is preliminary data.</text>
</comment>
<keyword evidence="3 5" id="KW-1133">Transmembrane helix</keyword>
<feature type="non-terminal residue" evidence="6">
    <location>
        <position position="110"/>
    </location>
</feature>
<feature type="transmembrane region" description="Helical" evidence="5">
    <location>
        <begin position="60"/>
        <end position="83"/>
    </location>
</feature>
<dbReference type="Pfam" id="PF02535">
    <property type="entry name" value="Zip"/>
    <property type="match status" value="1"/>
</dbReference>
<dbReference type="PANTHER" id="PTHR11040">
    <property type="entry name" value="ZINC/IRON TRANSPORTER"/>
    <property type="match status" value="1"/>
</dbReference>
<keyword evidence="2 5" id="KW-0812">Transmembrane</keyword>
<gene>
    <name evidence="6" type="ORF">KI387_030377</name>
</gene>
<feature type="transmembrane region" description="Helical" evidence="5">
    <location>
        <begin position="89"/>
        <end position="108"/>
    </location>
</feature>
<dbReference type="GO" id="GO:0005886">
    <property type="term" value="C:plasma membrane"/>
    <property type="evidence" value="ECO:0007669"/>
    <property type="project" value="TreeGrafter"/>
</dbReference>
<feature type="non-terminal residue" evidence="6">
    <location>
        <position position="1"/>
    </location>
</feature>
<keyword evidence="4 5" id="KW-0472">Membrane</keyword>
<proteinExistence type="predicted"/>
<evidence type="ECO:0000256" key="5">
    <source>
        <dbReference type="SAM" id="Phobius"/>
    </source>
</evidence>
<organism evidence="6 7">
    <name type="scientific">Taxus chinensis</name>
    <name type="common">Chinese yew</name>
    <name type="synonym">Taxus wallichiana var. chinensis</name>
    <dbReference type="NCBI Taxonomy" id="29808"/>
    <lineage>
        <taxon>Eukaryota</taxon>
        <taxon>Viridiplantae</taxon>
        <taxon>Streptophyta</taxon>
        <taxon>Embryophyta</taxon>
        <taxon>Tracheophyta</taxon>
        <taxon>Spermatophyta</taxon>
        <taxon>Pinopsida</taxon>
        <taxon>Pinidae</taxon>
        <taxon>Conifers II</taxon>
        <taxon>Cupressales</taxon>
        <taxon>Taxaceae</taxon>
        <taxon>Taxus</taxon>
    </lineage>
</organism>
<evidence type="ECO:0000313" key="6">
    <source>
        <dbReference type="EMBL" id="KAH9298695.1"/>
    </source>
</evidence>
<dbReference type="InterPro" id="IPR003689">
    <property type="entry name" value="ZIP"/>
</dbReference>
<evidence type="ECO:0000256" key="1">
    <source>
        <dbReference type="ARBA" id="ARBA00004141"/>
    </source>
</evidence>
<dbReference type="OMA" id="YIAICFH"/>
<dbReference type="AlphaFoldDB" id="A0AA38CES8"/>
<accession>A0AA38CES8</accession>
<dbReference type="Proteomes" id="UP000824469">
    <property type="component" value="Unassembled WGS sequence"/>
</dbReference>
<comment type="subcellular location">
    <subcellularLocation>
        <location evidence="1">Membrane</location>
        <topology evidence="1">Multi-pass membrane protein</topology>
    </subcellularLocation>
</comment>
<evidence type="ECO:0000256" key="3">
    <source>
        <dbReference type="ARBA" id="ARBA00022989"/>
    </source>
</evidence>
<reference evidence="6 7" key="1">
    <citation type="journal article" date="2021" name="Nat. Plants">
        <title>The Taxus genome provides insights into paclitaxel biosynthesis.</title>
        <authorList>
            <person name="Xiong X."/>
            <person name="Gou J."/>
            <person name="Liao Q."/>
            <person name="Li Y."/>
            <person name="Zhou Q."/>
            <person name="Bi G."/>
            <person name="Li C."/>
            <person name="Du R."/>
            <person name="Wang X."/>
            <person name="Sun T."/>
            <person name="Guo L."/>
            <person name="Liang H."/>
            <person name="Lu P."/>
            <person name="Wu Y."/>
            <person name="Zhang Z."/>
            <person name="Ro D.K."/>
            <person name="Shang Y."/>
            <person name="Huang S."/>
            <person name="Yan J."/>
        </authorList>
    </citation>
    <scope>NUCLEOTIDE SEQUENCE [LARGE SCALE GENOMIC DNA]</scope>
    <source>
        <strain evidence="6">Ta-2019</strain>
    </source>
</reference>
<keyword evidence="7" id="KW-1185">Reference proteome</keyword>
<name>A0AA38CES8_TAXCH</name>
<dbReference type="EMBL" id="JAHRHJ020000010">
    <property type="protein sequence ID" value="KAH9298695.1"/>
    <property type="molecule type" value="Genomic_DNA"/>
</dbReference>
<evidence type="ECO:0000256" key="2">
    <source>
        <dbReference type="ARBA" id="ARBA00022692"/>
    </source>
</evidence>
<evidence type="ECO:0000256" key="4">
    <source>
        <dbReference type="ARBA" id="ARBA00023136"/>
    </source>
</evidence>
<evidence type="ECO:0000313" key="7">
    <source>
        <dbReference type="Proteomes" id="UP000824469"/>
    </source>
</evidence>
<dbReference type="PANTHER" id="PTHR11040:SF35">
    <property type="entry name" value="ZINC TRANSPORTER 5"/>
    <property type="match status" value="1"/>
</dbReference>
<sequence length="110" mass="11275">VLELGIVAHSVIIGISLGASESPCTIRPLVAALTFHQLFEGMGLGGCIVQAGFKNKSTAIMAFFFSVTTPIGIAVGIAISSAYNENSPTALIVEGLFDAASAGILIYMSL</sequence>
<dbReference type="GO" id="GO:0005385">
    <property type="term" value="F:zinc ion transmembrane transporter activity"/>
    <property type="evidence" value="ECO:0007669"/>
    <property type="project" value="TreeGrafter"/>
</dbReference>